<sequence>MVVPNRLDQQFQAQQPNEKWVTDITYLPYGPTMWYLSTVMDLYNNEVLAYTIRDRQDTALVLDTLERACASRETSGTILHSDQGCQYTSYAFQEAAHKKGIITSMSRRGNCFDNAVIESFHSSLKSEGFRTPRGVPLTSTIILENVQTYMYYYNYQRPFTKLAFHTPVEYRTAEG</sequence>
<accession>A0A510YCK5</accession>
<dbReference type="NCBIfam" id="NF033516">
    <property type="entry name" value="transpos_IS3"/>
    <property type="match status" value="1"/>
</dbReference>
<gene>
    <name evidence="2" type="ORF">MHA01_32660</name>
</gene>
<dbReference type="Proteomes" id="UP000321051">
    <property type="component" value="Unassembled WGS sequence"/>
</dbReference>
<evidence type="ECO:0000313" key="2">
    <source>
        <dbReference type="EMBL" id="GEK60361.1"/>
    </source>
</evidence>
<dbReference type="PANTHER" id="PTHR46889:SF4">
    <property type="entry name" value="TRANSPOSASE INSO FOR INSERTION SEQUENCE ELEMENT IS911B-RELATED"/>
    <property type="match status" value="1"/>
</dbReference>
<dbReference type="Pfam" id="PF13333">
    <property type="entry name" value="rve_2"/>
    <property type="match status" value="1"/>
</dbReference>
<dbReference type="AlphaFoldDB" id="A0A510YCK5"/>
<dbReference type="InterPro" id="IPR050900">
    <property type="entry name" value="Transposase_IS3/IS150/IS904"/>
</dbReference>
<dbReference type="InterPro" id="IPR036397">
    <property type="entry name" value="RNaseH_sf"/>
</dbReference>
<comment type="caution">
    <text evidence="2">The sequence shown here is derived from an EMBL/GenBank/DDBJ whole genome shotgun (WGS) entry which is preliminary data.</text>
</comment>
<keyword evidence="3" id="KW-1185">Reference proteome</keyword>
<organism evidence="2 3">
    <name type="scientific">Marinococcus halophilus</name>
    <dbReference type="NCBI Taxonomy" id="1371"/>
    <lineage>
        <taxon>Bacteria</taxon>
        <taxon>Bacillati</taxon>
        <taxon>Bacillota</taxon>
        <taxon>Bacilli</taxon>
        <taxon>Bacillales</taxon>
        <taxon>Bacillaceae</taxon>
        <taxon>Marinococcus</taxon>
    </lineage>
</organism>
<dbReference type="Gene3D" id="3.30.420.10">
    <property type="entry name" value="Ribonuclease H-like superfamily/Ribonuclease H"/>
    <property type="match status" value="1"/>
</dbReference>
<dbReference type="SUPFAM" id="SSF53098">
    <property type="entry name" value="Ribonuclease H-like"/>
    <property type="match status" value="1"/>
</dbReference>
<dbReference type="PROSITE" id="PS50994">
    <property type="entry name" value="INTEGRASE"/>
    <property type="match status" value="1"/>
</dbReference>
<reference evidence="2 3" key="1">
    <citation type="submission" date="2019-07" db="EMBL/GenBank/DDBJ databases">
        <title>Whole genome shotgun sequence of Marinococcus halophilus NBRC 102359.</title>
        <authorList>
            <person name="Hosoyama A."/>
            <person name="Uohara A."/>
            <person name="Ohji S."/>
            <person name="Ichikawa N."/>
        </authorList>
    </citation>
    <scope>NUCLEOTIDE SEQUENCE [LARGE SCALE GENOMIC DNA]</scope>
    <source>
        <strain evidence="2 3">NBRC 102359</strain>
    </source>
</reference>
<protein>
    <recommendedName>
        <fullName evidence="1">Integrase catalytic domain-containing protein</fullName>
    </recommendedName>
</protein>
<dbReference type="GO" id="GO:0003676">
    <property type="term" value="F:nucleic acid binding"/>
    <property type="evidence" value="ECO:0007669"/>
    <property type="project" value="InterPro"/>
</dbReference>
<dbReference type="EMBL" id="BJUN01000058">
    <property type="protein sequence ID" value="GEK60361.1"/>
    <property type="molecule type" value="Genomic_DNA"/>
</dbReference>
<feature type="domain" description="Integrase catalytic" evidence="1">
    <location>
        <begin position="12"/>
        <end position="175"/>
    </location>
</feature>
<dbReference type="InterPro" id="IPR012337">
    <property type="entry name" value="RNaseH-like_sf"/>
</dbReference>
<name>A0A510YCK5_MARHA</name>
<proteinExistence type="predicted"/>
<evidence type="ECO:0000313" key="3">
    <source>
        <dbReference type="Proteomes" id="UP000321051"/>
    </source>
</evidence>
<dbReference type="Pfam" id="PF00665">
    <property type="entry name" value="rve"/>
    <property type="match status" value="1"/>
</dbReference>
<dbReference type="PANTHER" id="PTHR46889">
    <property type="entry name" value="TRANSPOSASE INSF FOR INSERTION SEQUENCE IS3B-RELATED"/>
    <property type="match status" value="1"/>
</dbReference>
<dbReference type="GO" id="GO:0015074">
    <property type="term" value="P:DNA integration"/>
    <property type="evidence" value="ECO:0007669"/>
    <property type="project" value="InterPro"/>
</dbReference>
<dbReference type="InterPro" id="IPR048020">
    <property type="entry name" value="Transpos_IS3"/>
</dbReference>
<dbReference type="InterPro" id="IPR001584">
    <property type="entry name" value="Integrase_cat-core"/>
</dbReference>
<evidence type="ECO:0000259" key="1">
    <source>
        <dbReference type="PROSITE" id="PS50994"/>
    </source>
</evidence>